<feature type="region of interest" description="Disordered" evidence="1">
    <location>
        <begin position="340"/>
        <end position="372"/>
    </location>
</feature>
<name>A0ABU6YQK8_9FABA</name>
<dbReference type="Pfam" id="PF26130">
    <property type="entry name" value="PB1-like"/>
    <property type="match status" value="1"/>
</dbReference>
<evidence type="ECO:0008006" key="6">
    <source>
        <dbReference type="Google" id="ProtNLM"/>
    </source>
</evidence>
<dbReference type="InterPro" id="IPR058594">
    <property type="entry name" value="PB1-like_dom_pln"/>
</dbReference>
<organism evidence="4 5">
    <name type="scientific">Stylosanthes scabra</name>
    <dbReference type="NCBI Taxonomy" id="79078"/>
    <lineage>
        <taxon>Eukaryota</taxon>
        <taxon>Viridiplantae</taxon>
        <taxon>Streptophyta</taxon>
        <taxon>Embryophyta</taxon>
        <taxon>Tracheophyta</taxon>
        <taxon>Spermatophyta</taxon>
        <taxon>Magnoliopsida</taxon>
        <taxon>eudicotyledons</taxon>
        <taxon>Gunneridae</taxon>
        <taxon>Pentapetalae</taxon>
        <taxon>rosids</taxon>
        <taxon>fabids</taxon>
        <taxon>Fabales</taxon>
        <taxon>Fabaceae</taxon>
        <taxon>Papilionoideae</taxon>
        <taxon>50 kb inversion clade</taxon>
        <taxon>dalbergioids sensu lato</taxon>
        <taxon>Dalbergieae</taxon>
        <taxon>Pterocarpus clade</taxon>
        <taxon>Stylosanthes</taxon>
    </lineage>
</organism>
<accession>A0ABU6YQK8</accession>
<feature type="domain" description="Transposase MuDR plant" evidence="2">
    <location>
        <begin position="394"/>
        <end position="449"/>
    </location>
</feature>
<evidence type="ECO:0000313" key="5">
    <source>
        <dbReference type="Proteomes" id="UP001341840"/>
    </source>
</evidence>
<comment type="caution">
    <text evidence="4">The sequence shown here is derived from an EMBL/GenBank/DDBJ whole genome shotgun (WGS) entry which is preliminary data.</text>
</comment>
<feature type="region of interest" description="Disordered" evidence="1">
    <location>
        <begin position="162"/>
        <end position="244"/>
    </location>
</feature>
<feature type="compositionally biased region" description="Basic and acidic residues" evidence="1">
    <location>
        <begin position="186"/>
        <end position="213"/>
    </location>
</feature>
<protein>
    <recommendedName>
        <fullName evidence="6">Transposase MuDR plant domain-containing protein</fullName>
    </recommendedName>
</protein>
<dbReference type="Pfam" id="PF03108">
    <property type="entry name" value="DBD_Tnp_Mut"/>
    <property type="match status" value="1"/>
</dbReference>
<evidence type="ECO:0000259" key="3">
    <source>
        <dbReference type="Pfam" id="PF26130"/>
    </source>
</evidence>
<feature type="compositionally biased region" description="Acidic residues" evidence="1">
    <location>
        <begin position="265"/>
        <end position="285"/>
    </location>
</feature>
<dbReference type="EMBL" id="JASCZI010243089">
    <property type="protein sequence ID" value="MED6212657.1"/>
    <property type="molecule type" value="Genomic_DNA"/>
</dbReference>
<feature type="compositionally biased region" description="Acidic residues" evidence="1">
    <location>
        <begin position="232"/>
        <end position="244"/>
    </location>
</feature>
<reference evidence="4 5" key="1">
    <citation type="journal article" date="2023" name="Plants (Basel)">
        <title>Bridging the Gap: Combining Genomics and Transcriptomics Approaches to Understand Stylosanthes scabra, an Orphan Legume from the Brazilian Caatinga.</title>
        <authorList>
            <person name="Ferreira-Neto J.R.C."/>
            <person name="da Silva M.D."/>
            <person name="Binneck E."/>
            <person name="de Melo N.F."/>
            <person name="da Silva R.H."/>
            <person name="de Melo A.L.T.M."/>
            <person name="Pandolfi V."/>
            <person name="Bustamante F.O."/>
            <person name="Brasileiro-Vidal A.C."/>
            <person name="Benko-Iseppon A.M."/>
        </authorList>
    </citation>
    <scope>NUCLEOTIDE SEQUENCE [LARGE SCALE GENOMIC DNA]</scope>
    <source>
        <tissue evidence="4">Leaves</tissue>
    </source>
</reference>
<keyword evidence="5" id="KW-1185">Reference proteome</keyword>
<feature type="domain" description="PB1-like" evidence="3">
    <location>
        <begin position="4"/>
        <end position="103"/>
    </location>
</feature>
<sequence length="451" mass="49816">MVYFDIKLYHGGYFGYEEGAMCYIGGEIVTIEDTDSDFWCVFEALEQLTRFRYAKDNIAAMRYKDPTVNQFEIGLMMFDSDRAALDMVAVAEDRGYVELLIVHDGEQEGFPEIGYIDVGGIRRGKMAPMVVTKLPPNGENEVVDGNNVVQNAEVDGGPAEEVANEAAEGENEGTNNGREGTSGVREVSEGENQPRNEEVEAALGEKELPKDWVESAVSEAVDGSDEGQAAEGVDEGEQGDEGDGVEEHHLEQEVQNHVVPGANDDSTDGDYVPSEEDTDSADDEMFTNSEGEQVETDSADDIIFTDSESELDLEDNFFGVETNRGENGVADKRKKVVNEDFSNDDGEDSKELEAGHAVGGSGIDEAEDVDEEGSRVVYPVHKPKGNMANYRWQLDTVYASREEFKETVSSFAVHTQWGIKFDKCDRKRVIVICQPICPFRLYAVKMNEEDT</sequence>
<feature type="compositionally biased region" description="Low complexity" evidence="1">
    <location>
        <begin position="162"/>
        <end position="179"/>
    </location>
</feature>
<feature type="region of interest" description="Disordered" evidence="1">
    <location>
        <begin position="256"/>
        <end position="295"/>
    </location>
</feature>
<gene>
    <name evidence="4" type="ORF">PIB30_085597</name>
</gene>
<dbReference type="InterPro" id="IPR004332">
    <property type="entry name" value="Transposase_MuDR"/>
</dbReference>
<evidence type="ECO:0000313" key="4">
    <source>
        <dbReference type="EMBL" id="MED6212657.1"/>
    </source>
</evidence>
<proteinExistence type="predicted"/>
<evidence type="ECO:0000259" key="2">
    <source>
        <dbReference type="Pfam" id="PF03108"/>
    </source>
</evidence>
<evidence type="ECO:0000256" key="1">
    <source>
        <dbReference type="SAM" id="MobiDB-lite"/>
    </source>
</evidence>
<dbReference type="Proteomes" id="UP001341840">
    <property type="component" value="Unassembled WGS sequence"/>
</dbReference>